<dbReference type="EMBL" id="CM045770">
    <property type="protein sequence ID" value="KAI7990804.1"/>
    <property type="molecule type" value="Genomic_DNA"/>
</dbReference>
<name>A0ACC0FQ16_9ERIC</name>
<evidence type="ECO:0000313" key="1">
    <source>
        <dbReference type="EMBL" id="KAI7990804.1"/>
    </source>
</evidence>
<proteinExistence type="predicted"/>
<reference evidence="1 2" key="1">
    <citation type="journal article" date="2022" name="Plant J.">
        <title>Chromosome-level genome of Camellia lanceoleosa provides a valuable resource for understanding genome evolution and self-incompatibility.</title>
        <authorList>
            <person name="Gong W."/>
            <person name="Xiao S."/>
            <person name="Wang L."/>
            <person name="Liao Z."/>
            <person name="Chang Y."/>
            <person name="Mo W."/>
            <person name="Hu G."/>
            <person name="Li W."/>
            <person name="Zhao G."/>
            <person name="Zhu H."/>
            <person name="Hu X."/>
            <person name="Ji K."/>
            <person name="Xiang X."/>
            <person name="Song Q."/>
            <person name="Yuan D."/>
            <person name="Jin S."/>
            <person name="Zhang L."/>
        </authorList>
    </citation>
    <scope>NUCLEOTIDE SEQUENCE [LARGE SCALE GENOMIC DNA]</scope>
    <source>
        <strain evidence="1">SQ_2022a</strain>
    </source>
</reference>
<organism evidence="1 2">
    <name type="scientific">Camellia lanceoleosa</name>
    <dbReference type="NCBI Taxonomy" id="1840588"/>
    <lineage>
        <taxon>Eukaryota</taxon>
        <taxon>Viridiplantae</taxon>
        <taxon>Streptophyta</taxon>
        <taxon>Embryophyta</taxon>
        <taxon>Tracheophyta</taxon>
        <taxon>Spermatophyta</taxon>
        <taxon>Magnoliopsida</taxon>
        <taxon>eudicotyledons</taxon>
        <taxon>Gunneridae</taxon>
        <taxon>Pentapetalae</taxon>
        <taxon>asterids</taxon>
        <taxon>Ericales</taxon>
        <taxon>Theaceae</taxon>
        <taxon>Camellia</taxon>
    </lineage>
</organism>
<sequence length="42" mass="4905">MVAHFVFLFILPYMYFGCVVNFILLLVLQGMLGNPPLIFYFC</sequence>
<comment type="caution">
    <text evidence="1">The sequence shown here is derived from an EMBL/GenBank/DDBJ whole genome shotgun (WGS) entry which is preliminary data.</text>
</comment>
<protein>
    <submittedName>
        <fullName evidence="1">Uncharacterized protein</fullName>
    </submittedName>
</protein>
<keyword evidence="2" id="KW-1185">Reference proteome</keyword>
<accession>A0ACC0FQ16</accession>
<gene>
    <name evidence="1" type="ORF">LOK49_LG12G01159</name>
</gene>
<evidence type="ECO:0000313" key="2">
    <source>
        <dbReference type="Proteomes" id="UP001060215"/>
    </source>
</evidence>
<dbReference type="Proteomes" id="UP001060215">
    <property type="component" value="Chromosome 13"/>
</dbReference>